<keyword evidence="2" id="KW-1185">Reference proteome</keyword>
<accession>A0A498MY20</accession>
<sequence length="99" mass="10642">MTCLKFPSEEPKDDSEIDTTVCHAADLRADDSDPPAAVVEAQVTSQSSQCDSRGVLGWEAVDVLAAYLVGLNRTITALSSQEEADIVQLYMTVVSSKYS</sequence>
<reference evidence="1 2" key="1">
    <citation type="submission" date="2018-03" db="EMBL/GenBank/DDBJ databases">
        <title>Draft genome sequence of Rohu Carp (Labeo rohita).</title>
        <authorList>
            <person name="Das P."/>
            <person name="Kushwaha B."/>
            <person name="Joshi C.G."/>
            <person name="Kumar D."/>
            <person name="Nagpure N.S."/>
            <person name="Sahoo L."/>
            <person name="Das S.P."/>
            <person name="Bit A."/>
            <person name="Patnaik S."/>
            <person name="Meher P.K."/>
            <person name="Jayasankar P."/>
            <person name="Koringa P.G."/>
            <person name="Patel N.V."/>
            <person name="Hinsu A.T."/>
            <person name="Kumar R."/>
            <person name="Pandey M."/>
            <person name="Agarwal S."/>
            <person name="Srivastava S."/>
            <person name="Singh M."/>
            <person name="Iquebal M.A."/>
            <person name="Jaiswal S."/>
            <person name="Angadi U.B."/>
            <person name="Kumar N."/>
            <person name="Raza M."/>
            <person name="Shah T.M."/>
            <person name="Rai A."/>
            <person name="Jena J.K."/>
        </authorList>
    </citation>
    <scope>NUCLEOTIDE SEQUENCE [LARGE SCALE GENOMIC DNA]</scope>
    <source>
        <strain evidence="1">DASCIFA01</strain>
        <tissue evidence="1">Testis</tissue>
    </source>
</reference>
<comment type="caution">
    <text evidence="1">The sequence shown here is derived from an EMBL/GenBank/DDBJ whole genome shotgun (WGS) entry which is preliminary data.</text>
</comment>
<evidence type="ECO:0000313" key="1">
    <source>
        <dbReference type="EMBL" id="RXN24414.1"/>
    </source>
</evidence>
<protein>
    <submittedName>
        <fullName evidence="1">Uncharacterized protein</fullName>
    </submittedName>
</protein>
<evidence type="ECO:0000313" key="2">
    <source>
        <dbReference type="Proteomes" id="UP000290572"/>
    </source>
</evidence>
<dbReference type="EMBL" id="QBIY01012540">
    <property type="protein sequence ID" value="RXN24414.1"/>
    <property type="molecule type" value="Genomic_DNA"/>
</dbReference>
<gene>
    <name evidence="1" type="ORF">ROHU_006177</name>
</gene>
<dbReference type="Proteomes" id="UP000290572">
    <property type="component" value="Unassembled WGS sequence"/>
</dbReference>
<name>A0A498MY20_LABRO</name>
<dbReference type="AlphaFoldDB" id="A0A498MY20"/>
<organism evidence="1 2">
    <name type="scientific">Labeo rohita</name>
    <name type="common">Indian major carp</name>
    <name type="synonym">Cyprinus rohita</name>
    <dbReference type="NCBI Taxonomy" id="84645"/>
    <lineage>
        <taxon>Eukaryota</taxon>
        <taxon>Metazoa</taxon>
        <taxon>Chordata</taxon>
        <taxon>Craniata</taxon>
        <taxon>Vertebrata</taxon>
        <taxon>Euteleostomi</taxon>
        <taxon>Actinopterygii</taxon>
        <taxon>Neopterygii</taxon>
        <taxon>Teleostei</taxon>
        <taxon>Ostariophysi</taxon>
        <taxon>Cypriniformes</taxon>
        <taxon>Cyprinidae</taxon>
        <taxon>Labeoninae</taxon>
        <taxon>Labeonini</taxon>
        <taxon>Labeo</taxon>
    </lineage>
</organism>
<proteinExistence type="predicted"/>